<proteinExistence type="inferred from homology"/>
<dbReference type="PANTHER" id="PTHR11764:SF20">
    <property type="entry name" value="LANOSTEROL SYNTHASE"/>
    <property type="match status" value="1"/>
</dbReference>
<dbReference type="Proteomes" id="UP000239724">
    <property type="component" value="Unassembled WGS sequence"/>
</dbReference>
<evidence type="ECO:0000256" key="3">
    <source>
        <dbReference type="ARBA" id="ARBA00022737"/>
    </source>
</evidence>
<dbReference type="PANTHER" id="PTHR11764">
    <property type="entry name" value="TERPENE CYCLASE/MUTASE FAMILY MEMBER"/>
    <property type="match status" value="1"/>
</dbReference>
<dbReference type="GO" id="GO:0005811">
    <property type="term" value="C:lipid droplet"/>
    <property type="evidence" value="ECO:0007669"/>
    <property type="project" value="InterPro"/>
</dbReference>
<feature type="domain" description="Squalene cyclase N-terminal" evidence="6">
    <location>
        <begin position="20"/>
        <end position="308"/>
    </location>
</feature>
<comment type="caution">
    <text evidence="7">The sequence shown here is derived from an EMBL/GenBank/DDBJ whole genome shotgun (WGS) entry which is preliminary data.</text>
</comment>
<gene>
    <name evidence="7" type="ORF">CCS01_23270</name>
</gene>
<dbReference type="RefSeq" id="WP_104521209.1">
    <property type="nucleotide sequence ID" value="NZ_NHRY01000236.1"/>
</dbReference>
<comment type="pathway">
    <text evidence="1">Secondary metabolite biosynthesis; hopanoid biosynthesis.</text>
</comment>
<dbReference type="SFLD" id="SFLDG01016">
    <property type="entry name" value="Prenyltransferase_Like_2"/>
    <property type="match status" value="1"/>
</dbReference>
<comment type="similarity">
    <text evidence="2">Belongs to the terpene cyclase/mutase family.</text>
</comment>
<dbReference type="InterPro" id="IPR018333">
    <property type="entry name" value="Squalene_cyclase"/>
</dbReference>
<dbReference type="SUPFAM" id="SSF48239">
    <property type="entry name" value="Terpenoid cyclases/Protein prenyltransferases"/>
    <property type="match status" value="2"/>
</dbReference>
<dbReference type="InterPro" id="IPR008930">
    <property type="entry name" value="Terpenoid_cyclase/PrenylTrfase"/>
</dbReference>
<evidence type="ECO:0000256" key="2">
    <source>
        <dbReference type="ARBA" id="ARBA00009755"/>
    </source>
</evidence>
<evidence type="ECO:0000259" key="5">
    <source>
        <dbReference type="Pfam" id="PF13243"/>
    </source>
</evidence>
<dbReference type="CDD" id="cd02892">
    <property type="entry name" value="SQCY_1"/>
    <property type="match status" value="1"/>
</dbReference>
<name>A0A2S6N2P6_RHOGL</name>
<dbReference type="NCBIfam" id="TIGR01787">
    <property type="entry name" value="squalene_cyclas"/>
    <property type="match status" value="1"/>
</dbReference>
<evidence type="ECO:0000256" key="1">
    <source>
        <dbReference type="ARBA" id="ARBA00004999"/>
    </source>
</evidence>
<dbReference type="InterPro" id="IPR032696">
    <property type="entry name" value="SQ_cyclase_C"/>
</dbReference>
<accession>A0A2S6N2P6</accession>
<dbReference type="GO" id="GO:0016866">
    <property type="term" value="F:intramolecular transferase activity"/>
    <property type="evidence" value="ECO:0007669"/>
    <property type="project" value="InterPro"/>
</dbReference>
<protein>
    <submittedName>
        <fullName evidence="7">Squalene--hopene cyclase</fullName>
    </submittedName>
</protein>
<dbReference type="AlphaFoldDB" id="A0A2S6N2P6"/>
<dbReference type="Gene3D" id="1.50.10.20">
    <property type="match status" value="2"/>
</dbReference>
<evidence type="ECO:0000256" key="4">
    <source>
        <dbReference type="ARBA" id="ARBA00023235"/>
    </source>
</evidence>
<sequence length="641" mass="71706">MALDATTGLVLDEHALDDSVQRASEALLRHRKPDGHFVFELEADTTIPAEYVLLEHFLDRIDRPLQDRIGVYLRACQGAHGGWPLFHDGAFNISASVKAYFALKCIGDDPEAPHMRRAREAILAAGGAETTNVFTRIQLALFGQVPWRAVPVMPLEIMHLPLWFPFHLSKVSYWSRTVIVPLLVLMARRPQARNPRGVDVQELFCTPPEQVTDWIRGPFRSYWGRLFKSLDGVLRHVEPLFPHAGRESATEKAVAFVTERLNGEDGLGGIYPAMANTVMMFDTLGYPADHPDAVTAWQAVRRLLVMEEDRAWCQPCLSPVWDTSLAGHALAEAGLPTDDACVWLRPLQITDVVGDWAVRRPGLRPGGWAFQYQNPYYPDVDDTAVVGMLLHRNGDPAYAEAIERAREWIIGMQSSDGGWGAFEPENIHLHLNHIPFADHGALLDPPTADVSARCVSFLAQIGMPVYDPVMERALEFLQREQEPDGSWYGRWGTNYIYGTWSVLCALNAVGIPPDNPMMTRAVDWLASVQRADGGWGEDEESYGDAPHGRYKESTASQTAWAVLGLMAAGATNHPATARGIAYLAATQKSDGEWTELPYTAVGFPRVFYLRYHGYRLYFPLLALARYRKLRRGNAQRVEYGF</sequence>
<evidence type="ECO:0000313" key="8">
    <source>
        <dbReference type="Proteomes" id="UP000239724"/>
    </source>
</evidence>
<dbReference type="UniPathway" id="UPA00337"/>
<evidence type="ECO:0000259" key="6">
    <source>
        <dbReference type="Pfam" id="PF13249"/>
    </source>
</evidence>
<reference evidence="7 8" key="1">
    <citation type="journal article" date="2018" name="Arch. Microbiol.">
        <title>New insights into the metabolic potential of the phototrophic purple bacterium Rhodopila globiformis DSM 161(T) from its draft genome sequence and evidence for a vanadium-dependent nitrogenase.</title>
        <authorList>
            <person name="Imhoff J.F."/>
            <person name="Rahn T."/>
            <person name="Kunzel S."/>
            <person name="Neulinger S.C."/>
        </authorList>
    </citation>
    <scope>NUCLEOTIDE SEQUENCE [LARGE SCALE GENOMIC DNA]</scope>
    <source>
        <strain evidence="7 8">DSM 161</strain>
    </source>
</reference>
<dbReference type="InterPro" id="IPR006400">
    <property type="entry name" value="Hopene-cyclase"/>
</dbReference>
<organism evidence="7 8">
    <name type="scientific">Rhodopila globiformis</name>
    <name type="common">Rhodopseudomonas globiformis</name>
    <dbReference type="NCBI Taxonomy" id="1071"/>
    <lineage>
        <taxon>Bacteria</taxon>
        <taxon>Pseudomonadati</taxon>
        <taxon>Pseudomonadota</taxon>
        <taxon>Alphaproteobacteria</taxon>
        <taxon>Acetobacterales</taxon>
        <taxon>Acetobacteraceae</taxon>
        <taxon>Rhodopila</taxon>
    </lineage>
</organism>
<evidence type="ECO:0000313" key="7">
    <source>
        <dbReference type="EMBL" id="PPQ28901.1"/>
    </source>
</evidence>
<keyword evidence="8" id="KW-1185">Reference proteome</keyword>
<dbReference type="EMBL" id="NHRY01000236">
    <property type="protein sequence ID" value="PPQ28901.1"/>
    <property type="molecule type" value="Genomic_DNA"/>
</dbReference>
<dbReference type="Pfam" id="PF13249">
    <property type="entry name" value="SQHop_cyclase_N"/>
    <property type="match status" value="1"/>
</dbReference>
<dbReference type="NCBIfam" id="TIGR01507">
    <property type="entry name" value="hopene_cyclase"/>
    <property type="match status" value="1"/>
</dbReference>
<keyword evidence="4" id="KW-0413">Isomerase</keyword>
<dbReference type="Pfam" id="PF13243">
    <property type="entry name" value="SQHop_cyclase_C"/>
    <property type="match status" value="1"/>
</dbReference>
<dbReference type="GO" id="GO:0016104">
    <property type="term" value="P:triterpenoid biosynthetic process"/>
    <property type="evidence" value="ECO:0007669"/>
    <property type="project" value="InterPro"/>
</dbReference>
<feature type="domain" description="Squalene cyclase C-terminal" evidence="5">
    <location>
        <begin position="317"/>
        <end position="628"/>
    </location>
</feature>
<dbReference type="OrthoDB" id="9758578at2"/>
<dbReference type="InterPro" id="IPR032697">
    <property type="entry name" value="SQ_cyclase_N"/>
</dbReference>
<keyword evidence="3" id="KW-0677">Repeat</keyword>